<keyword evidence="1" id="KW-0812">Transmembrane</keyword>
<comment type="caution">
    <text evidence="6">The sequence shown here is derived from an EMBL/GenBank/DDBJ whole genome shotgun (WGS) entry which is preliminary data.</text>
</comment>
<dbReference type="Pfam" id="PF13426">
    <property type="entry name" value="PAS_9"/>
    <property type="match status" value="1"/>
</dbReference>
<dbReference type="InterPro" id="IPR052155">
    <property type="entry name" value="Biofilm_reg_signaling"/>
</dbReference>
<evidence type="ECO:0000259" key="5">
    <source>
        <dbReference type="PROSITE" id="PS50887"/>
    </source>
</evidence>
<dbReference type="PROSITE" id="PS50112">
    <property type="entry name" value="PAS"/>
    <property type="match status" value="1"/>
</dbReference>
<protein>
    <submittedName>
        <fullName evidence="6">EAL domain-containing protein</fullName>
    </submittedName>
</protein>
<dbReference type="RefSeq" id="WP_172235684.1">
    <property type="nucleotide sequence ID" value="NZ_JABFDP010000003.1"/>
</dbReference>
<dbReference type="Pfam" id="PF00990">
    <property type="entry name" value="GGDEF"/>
    <property type="match status" value="1"/>
</dbReference>
<dbReference type="CDD" id="cd00130">
    <property type="entry name" value="PAS"/>
    <property type="match status" value="1"/>
</dbReference>
<gene>
    <name evidence="6" type="ORF">JQ619_16130</name>
</gene>
<dbReference type="Pfam" id="PF00563">
    <property type="entry name" value="EAL"/>
    <property type="match status" value="1"/>
</dbReference>
<sequence length="913" mass="99085">MFRRFMPHILVVVALLTVGLSGGYELLSHALVDLRFRLDRHPASGEIAVVAIDPRSIEAIGVWPWPRTHHARLVEQLQRAGARDIALDIDFSAPSDPAADQAFVDALLSTKGAVVLPAFKQLKDSVLFANRPLPRFEQEAWSAFVNIVVERDGRVRSYAYGDYDKDSFLQSMGAFLAGSNVTRDTTFLIDYGIDPSSLPRVSYVDVLRGDAAALAKLKDKRVIVGSTAVELGDHYSVPNGRVLPGAVLQALAAESILQNRTLVPTSSVATVAALLLIVVTMLLSWPHLSAARRALLVGILSITIEVVALILHDRFALVFDTALLQIALVAYLAATALDEIDFRGLLRHVAESRFERIAMSIGDGLVCTDKDKHITVWNPGAVAIFGYGAEEIIGQPFARLRADRSDTDDLFPQQEAALPAPLLPGGATVEFEGRRKDGEVFPVEASVSAWQGADGLQYGVILRDISVRKREAERIRYLAEHDTLTGLINRNTLQTELAAMIETADAGADRLVLLVIGLDGFQHINDMLGHAFGDSVLRAAAERLRSEIGSMGCVARLSGDEFAVAIPSSAIGGTVAELAQHVSHLFETPLEAAARQQRVKITLGVAVHPDGGQSADELLSNAHLALCRAKTDRRGSHMIFEPAIRQELERRLTLEAELALAVERREFELFYQPQVDLSSGRVIGAEALIRWRHPTRGLVPPGDFIPVVNTSPLSEAVATWVMATACRQAREWQLAGHEIRVGINLSPSQFQSGDLAAFVSKLLTVTGVSPGLIELEVTEDILLHDEPGVLQTFNRLQALGVSLVFDDFGTGYASLSYLKKFPLDGLKIDRSFVRDVLTQADDAAIVGSTVSLSRQLNLSVIAEGIENQATADFLLALGCEHGQGYHFGKPMPAADFERRFLSADNTARQAGAA</sequence>
<dbReference type="Gene3D" id="3.30.450.20">
    <property type="entry name" value="PAS domain"/>
    <property type="match status" value="1"/>
</dbReference>
<dbReference type="InterPro" id="IPR029787">
    <property type="entry name" value="Nucleotide_cyclase"/>
</dbReference>
<dbReference type="InterPro" id="IPR007890">
    <property type="entry name" value="CHASE2"/>
</dbReference>
<dbReference type="PROSITE" id="PS50113">
    <property type="entry name" value="PAC"/>
    <property type="match status" value="1"/>
</dbReference>
<organism evidence="6 7">
    <name type="scientific">Bradyrhizobium denitrificans</name>
    <dbReference type="NCBI Taxonomy" id="2734912"/>
    <lineage>
        <taxon>Bacteria</taxon>
        <taxon>Pseudomonadati</taxon>
        <taxon>Pseudomonadota</taxon>
        <taxon>Alphaproteobacteria</taxon>
        <taxon>Hyphomicrobiales</taxon>
        <taxon>Nitrobacteraceae</taxon>
        <taxon>Bradyrhizobium</taxon>
    </lineage>
</organism>
<dbReference type="InterPro" id="IPR035919">
    <property type="entry name" value="EAL_sf"/>
</dbReference>
<evidence type="ECO:0000259" key="4">
    <source>
        <dbReference type="PROSITE" id="PS50883"/>
    </source>
</evidence>
<feature type="domain" description="PAS" evidence="2">
    <location>
        <begin position="350"/>
        <end position="395"/>
    </location>
</feature>
<name>A0ABS5G7T5_9BRAD</name>
<feature type="transmembrane region" description="Helical" evidence="1">
    <location>
        <begin position="317"/>
        <end position="337"/>
    </location>
</feature>
<accession>A0ABS5G7T5</accession>
<dbReference type="NCBIfam" id="TIGR00254">
    <property type="entry name" value="GGDEF"/>
    <property type="match status" value="1"/>
</dbReference>
<evidence type="ECO:0000313" key="7">
    <source>
        <dbReference type="Proteomes" id="UP001314635"/>
    </source>
</evidence>
<feature type="domain" description="EAL" evidence="4">
    <location>
        <begin position="651"/>
        <end position="904"/>
    </location>
</feature>
<dbReference type="Gene3D" id="3.20.20.450">
    <property type="entry name" value="EAL domain"/>
    <property type="match status" value="1"/>
</dbReference>
<dbReference type="InterPro" id="IPR000014">
    <property type="entry name" value="PAS"/>
</dbReference>
<keyword evidence="1" id="KW-0472">Membrane</keyword>
<dbReference type="CDD" id="cd01948">
    <property type="entry name" value="EAL"/>
    <property type="match status" value="1"/>
</dbReference>
<dbReference type="InterPro" id="IPR001633">
    <property type="entry name" value="EAL_dom"/>
</dbReference>
<dbReference type="SMART" id="SM00267">
    <property type="entry name" value="GGDEF"/>
    <property type="match status" value="1"/>
</dbReference>
<dbReference type="PROSITE" id="PS50883">
    <property type="entry name" value="EAL"/>
    <property type="match status" value="1"/>
</dbReference>
<dbReference type="SMART" id="SM01080">
    <property type="entry name" value="CHASE2"/>
    <property type="match status" value="1"/>
</dbReference>
<feature type="domain" description="GGDEF" evidence="5">
    <location>
        <begin position="509"/>
        <end position="642"/>
    </location>
</feature>
<feature type="transmembrane region" description="Helical" evidence="1">
    <location>
        <begin position="262"/>
        <end position="282"/>
    </location>
</feature>
<feature type="transmembrane region" description="Helical" evidence="1">
    <location>
        <begin position="294"/>
        <end position="311"/>
    </location>
</feature>
<dbReference type="Proteomes" id="UP001314635">
    <property type="component" value="Unassembled WGS sequence"/>
</dbReference>
<dbReference type="EMBL" id="JAFCLK010000014">
    <property type="protein sequence ID" value="MBR1137303.1"/>
    <property type="molecule type" value="Genomic_DNA"/>
</dbReference>
<dbReference type="SUPFAM" id="SSF141868">
    <property type="entry name" value="EAL domain-like"/>
    <property type="match status" value="1"/>
</dbReference>
<feature type="domain" description="PAC" evidence="3">
    <location>
        <begin position="427"/>
        <end position="477"/>
    </location>
</feature>
<reference evidence="7" key="1">
    <citation type="journal article" date="2021" name="ISME J.">
        <title>Evolutionary origin and ecological implication of a unique nif island in free-living Bradyrhizobium lineages.</title>
        <authorList>
            <person name="Tao J."/>
        </authorList>
    </citation>
    <scope>NUCLEOTIDE SEQUENCE [LARGE SCALE GENOMIC DNA]</scope>
    <source>
        <strain evidence="7">SZCCT0094</strain>
    </source>
</reference>
<dbReference type="NCBIfam" id="TIGR00229">
    <property type="entry name" value="sensory_box"/>
    <property type="match status" value="1"/>
</dbReference>
<keyword evidence="1" id="KW-1133">Transmembrane helix</keyword>
<dbReference type="InterPro" id="IPR001610">
    <property type="entry name" value="PAC"/>
</dbReference>
<dbReference type="InterPro" id="IPR035965">
    <property type="entry name" value="PAS-like_dom_sf"/>
</dbReference>
<dbReference type="InterPro" id="IPR000160">
    <property type="entry name" value="GGDEF_dom"/>
</dbReference>
<dbReference type="Gene3D" id="3.30.70.270">
    <property type="match status" value="1"/>
</dbReference>
<dbReference type="SMART" id="SM00091">
    <property type="entry name" value="PAS"/>
    <property type="match status" value="1"/>
</dbReference>
<dbReference type="SMART" id="SM00052">
    <property type="entry name" value="EAL"/>
    <property type="match status" value="1"/>
</dbReference>
<dbReference type="Pfam" id="PF05226">
    <property type="entry name" value="CHASE2"/>
    <property type="match status" value="1"/>
</dbReference>
<evidence type="ECO:0000256" key="1">
    <source>
        <dbReference type="SAM" id="Phobius"/>
    </source>
</evidence>
<dbReference type="SUPFAM" id="SSF55785">
    <property type="entry name" value="PYP-like sensor domain (PAS domain)"/>
    <property type="match status" value="1"/>
</dbReference>
<keyword evidence="7" id="KW-1185">Reference proteome</keyword>
<dbReference type="PANTHER" id="PTHR44757:SF2">
    <property type="entry name" value="BIOFILM ARCHITECTURE MAINTENANCE PROTEIN MBAA"/>
    <property type="match status" value="1"/>
</dbReference>
<dbReference type="CDD" id="cd01949">
    <property type="entry name" value="GGDEF"/>
    <property type="match status" value="1"/>
</dbReference>
<proteinExistence type="predicted"/>
<dbReference type="PROSITE" id="PS50887">
    <property type="entry name" value="GGDEF"/>
    <property type="match status" value="1"/>
</dbReference>
<dbReference type="SMART" id="SM00086">
    <property type="entry name" value="PAC"/>
    <property type="match status" value="1"/>
</dbReference>
<evidence type="ECO:0000313" key="6">
    <source>
        <dbReference type="EMBL" id="MBR1137303.1"/>
    </source>
</evidence>
<dbReference type="InterPro" id="IPR000700">
    <property type="entry name" value="PAS-assoc_C"/>
</dbReference>
<dbReference type="PANTHER" id="PTHR44757">
    <property type="entry name" value="DIGUANYLATE CYCLASE DGCP"/>
    <property type="match status" value="1"/>
</dbReference>
<dbReference type="InterPro" id="IPR043128">
    <property type="entry name" value="Rev_trsase/Diguanyl_cyclase"/>
</dbReference>
<dbReference type="SUPFAM" id="SSF55073">
    <property type="entry name" value="Nucleotide cyclase"/>
    <property type="match status" value="1"/>
</dbReference>
<evidence type="ECO:0000259" key="3">
    <source>
        <dbReference type="PROSITE" id="PS50113"/>
    </source>
</evidence>
<evidence type="ECO:0000259" key="2">
    <source>
        <dbReference type="PROSITE" id="PS50112"/>
    </source>
</evidence>